<feature type="coiled-coil region" evidence="6">
    <location>
        <begin position="64"/>
        <end position="105"/>
    </location>
</feature>
<dbReference type="STRING" id="45357.A0A2V1B0T1"/>
<dbReference type="GO" id="GO:0000390">
    <property type="term" value="P:spliceosomal complex disassembly"/>
    <property type="evidence" value="ECO:0007669"/>
    <property type="project" value="TreeGrafter"/>
</dbReference>
<dbReference type="RefSeq" id="XP_025344574.1">
    <property type="nucleotide sequence ID" value="XM_025487558.1"/>
</dbReference>
<dbReference type="GeneID" id="37009254"/>
<evidence type="ECO:0000256" key="3">
    <source>
        <dbReference type="ARBA" id="ARBA00022490"/>
    </source>
</evidence>
<organism evidence="8 9">
    <name type="scientific">Candidozyma haemuli</name>
    <dbReference type="NCBI Taxonomy" id="45357"/>
    <lineage>
        <taxon>Eukaryota</taxon>
        <taxon>Fungi</taxon>
        <taxon>Dikarya</taxon>
        <taxon>Ascomycota</taxon>
        <taxon>Saccharomycotina</taxon>
        <taxon>Pichiomycetes</taxon>
        <taxon>Metschnikowiaceae</taxon>
        <taxon>Candidozyma</taxon>
    </lineage>
</organism>
<dbReference type="InterPro" id="IPR052094">
    <property type="entry name" value="Pre-mRNA-splicing_ERAD"/>
</dbReference>
<dbReference type="VEuPathDB" id="FungiDB:CXQ85_003924"/>
<sequence>MELENLDLYAELGVPEGASEREIVSAYRKKALKFHPDKNPSAEAKHKFQLLTAIYAVLSDSKLREQYEKLRKQKEAKDEGLNEDIRRFREQLRRAEEQQAKVYEDAGMREQKIHFLQKEAQDLRYQFERERNVEHSGYVSYRDLDFSGRLTSLAMDPSGDRVVEVKWKLREEKEAQINDAVLAEIMAVFGAVDGAKVQDSHSGYVYGTVVYEQYESATAATTHDYRQRATRWDNTRVRKAASLLRGCKRQQGQVPASAYAELVLEQLTGRRM</sequence>
<feature type="domain" description="J" evidence="7">
    <location>
        <begin position="7"/>
        <end position="71"/>
    </location>
</feature>
<dbReference type="PRINTS" id="PR00625">
    <property type="entry name" value="JDOMAIN"/>
</dbReference>
<evidence type="ECO:0000256" key="4">
    <source>
        <dbReference type="ARBA" id="ARBA00023186"/>
    </source>
</evidence>
<comment type="caution">
    <text evidence="8">The sequence shown here is derived from an EMBL/GenBank/DDBJ whole genome shotgun (WGS) entry which is preliminary data.</text>
</comment>
<dbReference type="GO" id="GO:0005681">
    <property type="term" value="C:spliceosomal complex"/>
    <property type="evidence" value="ECO:0007669"/>
    <property type="project" value="TreeGrafter"/>
</dbReference>
<dbReference type="EMBL" id="PKFO01000011">
    <property type="protein sequence ID" value="PVH23634.1"/>
    <property type="molecule type" value="Genomic_DNA"/>
</dbReference>
<dbReference type="PROSITE" id="PS00636">
    <property type="entry name" value="DNAJ_1"/>
    <property type="match status" value="1"/>
</dbReference>
<keyword evidence="6" id="KW-0175">Coiled coil</keyword>
<dbReference type="AlphaFoldDB" id="A0A2V1B0T1"/>
<dbReference type="SUPFAM" id="SSF46565">
    <property type="entry name" value="Chaperone J-domain"/>
    <property type="match status" value="1"/>
</dbReference>
<dbReference type="CDD" id="cd06257">
    <property type="entry name" value="DnaJ"/>
    <property type="match status" value="1"/>
</dbReference>
<evidence type="ECO:0000313" key="9">
    <source>
        <dbReference type="Proteomes" id="UP000244309"/>
    </source>
</evidence>
<dbReference type="Proteomes" id="UP000244309">
    <property type="component" value="Unassembled WGS sequence"/>
</dbReference>
<dbReference type="InterPro" id="IPR012677">
    <property type="entry name" value="Nucleotide-bd_a/b_plait_sf"/>
</dbReference>
<evidence type="ECO:0000256" key="1">
    <source>
        <dbReference type="ARBA" id="ARBA00004123"/>
    </source>
</evidence>
<reference evidence="8 9" key="1">
    <citation type="submission" date="2017-12" db="EMBL/GenBank/DDBJ databases">
        <title>Genome Sequence of a Multidrug-Resistant Candida haemulonii Isolate from a Patient with Chronic Leg Ulcers in Israel.</title>
        <authorList>
            <person name="Chow N.A."/>
            <person name="Gade L."/>
            <person name="Batra D."/>
            <person name="Rowe L.A."/>
            <person name="Ben-Ami R."/>
            <person name="Loparev V.N."/>
            <person name="Litvintseva A.P."/>
        </authorList>
    </citation>
    <scope>NUCLEOTIDE SEQUENCE [LARGE SCALE GENOMIC DNA]</scope>
    <source>
        <strain evidence="8 9">B11899</strain>
    </source>
</reference>
<dbReference type="Pfam" id="PF00226">
    <property type="entry name" value="DnaJ"/>
    <property type="match status" value="1"/>
</dbReference>
<name>A0A2V1B0T1_9ASCO</name>
<proteinExistence type="predicted"/>
<dbReference type="PROSITE" id="PS50076">
    <property type="entry name" value="DNAJ_2"/>
    <property type="match status" value="1"/>
</dbReference>
<dbReference type="GO" id="GO:0005737">
    <property type="term" value="C:cytoplasm"/>
    <property type="evidence" value="ECO:0007669"/>
    <property type="project" value="UniProtKB-SubCell"/>
</dbReference>
<dbReference type="SMART" id="SM00271">
    <property type="entry name" value="DnaJ"/>
    <property type="match status" value="1"/>
</dbReference>
<gene>
    <name evidence="8" type="ORF">CXQ85_003924</name>
</gene>
<dbReference type="PANTHER" id="PTHR44313">
    <property type="entry name" value="DNAJ HOMOLOG SUBFAMILY C MEMBER 17"/>
    <property type="match status" value="1"/>
</dbReference>
<dbReference type="InterPro" id="IPR001623">
    <property type="entry name" value="DnaJ_domain"/>
</dbReference>
<keyword evidence="3" id="KW-0963">Cytoplasm</keyword>
<keyword evidence="5" id="KW-0539">Nucleus</keyword>
<dbReference type="Gene3D" id="1.10.287.110">
    <property type="entry name" value="DnaJ domain"/>
    <property type="match status" value="1"/>
</dbReference>
<dbReference type="InterPro" id="IPR036869">
    <property type="entry name" value="J_dom_sf"/>
</dbReference>
<keyword evidence="9" id="KW-1185">Reference proteome</keyword>
<protein>
    <recommendedName>
        <fullName evidence="7">J domain-containing protein</fullName>
    </recommendedName>
</protein>
<evidence type="ECO:0000259" key="7">
    <source>
        <dbReference type="PROSITE" id="PS50076"/>
    </source>
</evidence>
<dbReference type="PANTHER" id="PTHR44313:SF1">
    <property type="entry name" value="DNAJ HOMOLOG SUBFAMILY C MEMBER 17"/>
    <property type="match status" value="1"/>
</dbReference>
<dbReference type="OrthoDB" id="436519at2759"/>
<accession>A0A2V1B0T1</accession>
<evidence type="ECO:0000256" key="5">
    <source>
        <dbReference type="ARBA" id="ARBA00023242"/>
    </source>
</evidence>
<evidence type="ECO:0000256" key="6">
    <source>
        <dbReference type="SAM" id="Coils"/>
    </source>
</evidence>
<evidence type="ECO:0000313" key="8">
    <source>
        <dbReference type="EMBL" id="PVH23634.1"/>
    </source>
</evidence>
<keyword evidence="4" id="KW-0143">Chaperone</keyword>
<dbReference type="InterPro" id="IPR018253">
    <property type="entry name" value="DnaJ_domain_CS"/>
</dbReference>
<dbReference type="Gene3D" id="3.30.70.330">
    <property type="match status" value="1"/>
</dbReference>
<comment type="subcellular location">
    <subcellularLocation>
        <location evidence="2">Cytoplasm</location>
    </subcellularLocation>
    <subcellularLocation>
        <location evidence="1">Nucleus</location>
    </subcellularLocation>
</comment>
<evidence type="ECO:0000256" key="2">
    <source>
        <dbReference type="ARBA" id="ARBA00004496"/>
    </source>
</evidence>